<dbReference type="Pfam" id="PF22936">
    <property type="entry name" value="Pol_BBD"/>
    <property type="match status" value="1"/>
</dbReference>
<evidence type="ECO:0000313" key="4">
    <source>
        <dbReference type="Proteomes" id="UP000265520"/>
    </source>
</evidence>
<gene>
    <name evidence="3" type="ORF">A2U01_0014091</name>
</gene>
<dbReference type="Pfam" id="PF14223">
    <property type="entry name" value="Retrotran_gag_2"/>
    <property type="match status" value="1"/>
</dbReference>
<feature type="domain" description="Retrovirus-related Pol polyprotein from transposon TNT 1-94-like beta-barrel" evidence="2">
    <location>
        <begin position="95"/>
        <end position="153"/>
    </location>
</feature>
<sequence length="287" mass="32515">MTIENKMISFGETVEQVTVVEKVLRFMPARFNYVVCSIEESNDVTALTIDELQSSLIVHEQRMKGQQINQEEQALKVTNGGRGRGRGRNSSRGHGCSNHMAGNREWFYDFDENYRDSVKLGDDLRMNVTGKGNIKLCINGLKTNLLSIGQIQQKNVTIVFKNDTCKIYHEEKGLLFATHMSANRMYVVSDVVIAPRCLQASKKINSQLWHSRYGHLSIKGLNTLVKKEMVKGLPTLEELDENCVYCLTGKQHIDVIPKQAMWRARLKLELIHYDICGPINPKSNGGN</sequence>
<proteinExistence type="predicted"/>
<evidence type="ECO:0000259" key="1">
    <source>
        <dbReference type="Pfam" id="PF13976"/>
    </source>
</evidence>
<protein>
    <submittedName>
        <fullName evidence="3">Uncharacterized protein</fullName>
    </submittedName>
</protein>
<reference evidence="3 4" key="1">
    <citation type="journal article" date="2018" name="Front. Plant Sci.">
        <title>Red Clover (Trifolium pratense) and Zigzag Clover (T. medium) - A Picture of Genomic Similarities and Differences.</title>
        <authorList>
            <person name="Dluhosova J."/>
            <person name="Istvanek J."/>
            <person name="Nedelnik J."/>
            <person name="Repkova J."/>
        </authorList>
    </citation>
    <scope>NUCLEOTIDE SEQUENCE [LARGE SCALE GENOMIC DNA]</scope>
    <source>
        <strain evidence="4">cv. 10/8</strain>
        <tissue evidence="3">Leaf</tissue>
    </source>
</reference>
<dbReference type="Pfam" id="PF13976">
    <property type="entry name" value="gag_pre-integrs"/>
    <property type="match status" value="1"/>
</dbReference>
<dbReference type="EMBL" id="LXQA010024265">
    <property type="protein sequence ID" value="MCH93143.1"/>
    <property type="molecule type" value="Genomic_DNA"/>
</dbReference>
<evidence type="ECO:0000259" key="2">
    <source>
        <dbReference type="Pfam" id="PF22936"/>
    </source>
</evidence>
<dbReference type="AlphaFoldDB" id="A0A392N0M7"/>
<evidence type="ECO:0000313" key="3">
    <source>
        <dbReference type="EMBL" id="MCH93143.1"/>
    </source>
</evidence>
<comment type="caution">
    <text evidence="3">The sequence shown here is derived from an EMBL/GenBank/DDBJ whole genome shotgun (WGS) entry which is preliminary data.</text>
</comment>
<organism evidence="3 4">
    <name type="scientific">Trifolium medium</name>
    <dbReference type="NCBI Taxonomy" id="97028"/>
    <lineage>
        <taxon>Eukaryota</taxon>
        <taxon>Viridiplantae</taxon>
        <taxon>Streptophyta</taxon>
        <taxon>Embryophyta</taxon>
        <taxon>Tracheophyta</taxon>
        <taxon>Spermatophyta</taxon>
        <taxon>Magnoliopsida</taxon>
        <taxon>eudicotyledons</taxon>
        <taxon>Gunneridae</taxon>
        <taxon>Pentapetalae</taxon>
        <taxon>rosids</taxon>
        <taxon>fabids</taxon>
        <taxon>Fabales</taxon>
        <taxon>Fabaceae</taxon>
        <taxon>Papilionoideae</taxon>
        <taxon>50 kb inversion clade</taxon>
        <taxon>NPAAA clade</taxon>
        <taxon>Hologalegina</taxon>
        <taxon>IRL clade</taxon>
        <taxon>Trifolieae</taxon>
        <taxon>Trifolium</taxon>
    </lineage>
</organism>
<name>A0A392N0M7_9FABA</name>
<dbReference type="InterPro" id="IPR054722">
    <property type="entry name" value="PolX-like_BBD"/>
</dbReference>
<dbReference type="Proteomes" id="UP000265520">
    <property type="component" value="Unassembled WGS sequence"/>
</dbReference>
<dbReference type="InterPro" id="IPR025724">
    <property type="entry name" value="GAG-pre-integrase_dom"/>
</dbReference>
<keyword evidence="4" id="KW-1185">Reference proteome</keyword>
<accession>A0A392N0M7</accession>
<feature type="domain" description="GAG-pre-integrase" evidence="1">
    <location>
        <begin position="185"/>
        <end position="251"/>
    </location>
</feature>
<feature type="non-terminal residue" evidence="3">
    <location>
        <position position="287"/>
    </location>
</feature>